<dbReference type="KEGG" id="hir:HETIRDRAFT_320663"/>
<dbReference type="Proteomes" id="UP000030671">
    <property type="component" value="Unassembled WGS sequence"/>
</dbReference>
<keyword evidence="3" id="KW-1185">Reference proteome</keyword>
<dbReference type="InterPro" id="IPR011333">
    <property type="entry name" value="SKP1/BTB/POZ_sf"/>
</dbReference>
<dbReference type="EMBL" id="KI925459">
    <property type="protein sequence ID" value="ETW80404.1"/>
    <property type="molecule type" value="Genomic_DNA"/>
</dbReference>
<accession>W4K3U4</accession>
<dbReference type="InParanoid" id="W4K3U4"/>
<dbReference type="RefSeq" id="XP_009547161.1">
    <property type="nucleotide sequence ID" value="XM_009548866.1"/>
</dbReference>
<dbReference type="HOGENOM" id="CLU_052397_0_0_1"/>
<evidence type="ECO:0000313" key="2">
    <source>
        <dbReference type="EMBL" id="ETW80404.1"/>
    </source>
</evidence>
<name>W4K3U4_HETIT</name>
<evidence type="ECO:0000259" key="1">
    <source>
        <dbReference type="PROSITE" id="PS50097"/>
    </source>
</evidence>
<organism evidence="2 3">
    <name type="scientific">Heterobasidion irregulare (strain TC 32-1)</name>
    <dbReference type="NCBI Taxonomy" id="747525"/>
    <lineage>
        <taxon>Eukaryota</taxon>
        <taxon>Fungi</taxon>
        <taxon>Dikarya</taxon>
        <taxon>Basidiomycota</taxon>
        <taxon>Agaricomycotina</taxon>
        <taxon>Agaricomycetes</taxon>
        <taxon>Russulales</taxon>
        <taxon>Bondarzewiaceae</taxon>
        <taxon>Heterobasidion</taxon>
        <taxon>Heterobasidion annosum species complex</taxon>
    </lineage>
</organism>
<protein>
    <recommendedName>
        <fullName evidence="1">BTB domain-containing protein</fullName>
    </recommendedName>
</protein>
<dbReference type="PROSITE" id="PS50097">
    <property type="entry name" value="BTB"/>
    <property type="match status" value="1"/>
</dbReference>
<gene>
    <name evidence="2" type="ORF">HETIRDRAFT_320663</name>
</gene>
<dbReference type="Pfam" id="PF00651">
    <property type="entry name" value="BTB"/>
    <property type="match status" value="1"/>
</dbReference>
<dbReference type="InterPro" id="IPR000210">
    <property type="entry name" value="BTB/POZ_dom"/>
</dbReference>
<evidence type="ECO:0000313" key="3">
    <source>
        <dbReference type="Proteomes" id="UP000030671"/>
    </source>
</evidence>
<proteinExistence type="predicted"/>
<dbReference type="Gene3D" id="3.30.710.10">
    <property type="entry name" value="Potassium Channel Kv1.1, Chain A"/>
    <property type="match status" value="1"/>
</dbReference>
<dbReference type="OrthoDB" id="3164835at2759"/>
<sequence length="323" mass="35974">MSTPSLGLKAARHPFADADADIVLRSSDNVDFHVHRLILSKASPVFSDILTIPSSASDPDASDQPPNVDELKDGIPIVRMAENQAVLDTILRLSYPTDKPSISSDLSFVRALVRAMDKYAMIMTFPQTLESVMLEAAAVQPFAVYAIACQYRMFEIANRIARISLLHPLDFSSSQLITEDYDLMTSSQYHQLLRYRHQSAAAVLEPIQSLKRLQPLDIPGIKPQPSCTCSVLSRFNEAIRYPPAYALRRVSLYLERCEATLRSRPHSDTVLDDSIILPSILDAPRCSACQSSTNELRLFSRNLEKKFRSALETVQPPFPAAVP</sequence>
<dbReference type="AlphaFoldDB" id="W4K3U4"/>
<feature type="domain" description="BTB" evidence="1">
    <location>
        <begin position="20"/>
        <end position="95"/>
    </location>
</feature>
<dbReference type="GeneID" id="20670681"/>
<reference evidence="2 3" key="1">
    <citation type="journal article" date="2012" name="New Phytol.">
        <title>Insight into trade-off between wood decay and parasitism from the genome of a fungal forest pathogen.</title>
        <authorList>
            <person name="Olson A."/>
            <person name="Aerts A."/>
            <person name="Asiegbu F."/>
            <person name="Belbahri L."/>
            <person name="Bouzid O."/>
            <person name="Broberg A."/>
            <person name="Canback B."/>
            <person name="Coutinho P.M."/>
            <person name="Cullen D."/>
            <person name="Dalman K."/>
            <person name="Deflorio G."/>
            <person name="van Diepen L.T."/>
            <person name="Dunand C."/>
            <person name="Duplessis S."/>
            <person name="Durling M."/>
            <person name="Gonthier P."/>
            <person name="Grimwood J."/>
            <person name="Fossdal C.G."/>
            <person name="Hansson D."/>
            <person name="Henrissat B."/>
            <person name="Hietala A."/>
            <person name="Himmelstrand K."/>
            <person name="Hoffmeister D."/>
            <person name="Hogberg N."/>
            <person name="James T.Y."/>
            <person name="Karlsson M."/>
            <person name="Kohler A."/>
            <person name="Kues U."/>
            <person name="Lee Y.H."/>
            <person name="Lin Y.C."/>
            <person name="Lind M."/>
            <person name="Lindquist E."/>
            <person name="Lombard V."/>
            <person name="Lucas S."/>
            <person name="Lunden K."/>
            <person name="Morin E."/>
            <person name="Murat C."/>
            <person name="Park J."/>
            <person name="Raffaello T."/>
            <person name="Rouze P."/>
            <person name="Salamov A."/>
            <person name="Schmutz J."/>
            <person name="Solheim H."/>
            <person name="Stahlberg J."/>
            <person name="Velez H."/>
            <person name="de Vries R.P."/>
            <person name="Wiebenga A."/>
            <person name="Woodward S."/>
            <person name="Yakovlev I."/>
            <person name="Garbelotto M."/>
            <person name="Martin F."/>
            <person name="Grigoriev I.V."/>
            <person name="Stenlid J."/>
        </authorList>
    </citation>
    <scope>NUCLEOTIDE SEQUENCE [LARGE SCALE GENOMIC DNA]</scope>
    <source>
        <strain evidence="2 3">TC 32-1</strain>
    </source>
</reference>